<dbReference type="RefSeq" id="WP_316411986.1">
    <property type="nucleotide sequence ID" value="NZ_AP027080.1"/>
</dbReference>
<dbReference type="KEGG" id="msil:METEAL_25070"/>
<evidence type="ECO:0000313" key="1">
    <source>
        <dbReference type="EMBL" id="BDU73333.1"/>
    </source>
</evidence>
<evidence type="ECO:0000313" key="2">
    <source>
        <dbReference type="Proteomes" id="UP001238179"/>
    </source>
</evidence>
<name>A0AA48GZP0_9BACT</name>
<sequence>MSETPIQADLSPAEWKLIQALRGLPESAQRERMHDVIGELLFFVQNPRCQGMGAEGFPCGEPRNSCDECHQTWDLLEGLTVRVEAGAASR</sequence>
<dbReference type="EMBL" id="AP027080">
    <property type="protein sequence ID" value="BDU73333.1"/>
    <property type="molecule type" value="Genomic_DNA"/>
</dbReference>
<protein>
    <submittedName>
        <fullName evidence="1">Uncharacterized protein</fullName>
    </submittedName>
</protein>
<reference evidence="2" key="1">
    <citation type="journal article" date="2023" name="Int. J. Syst. Evol. Microbiol.">
        <title>Mesoterricola silvestris gen. nov., sp. nov., Mesoterricola sediminis sp. nov., Geothrix oryzae sp. nov., Geothrix edaphica sp. nov., Geothrix rubra sp. nov., and Geothrix limicola sp. nov., six novel members of Acidobacteriota isolated from soils.</title>
        <authorList>
            <person name="Itoh H."/>
            <person name="Sugisawa Y."/>
            <person name="Mise K."/>
            <person name="Xu Z."/>
            <person name="Kuniyasu M."/>
            <person name="Ushijima N."/>
            <person name="Kawano K."/>
            <person name="Kobayashi E."/>
            <person name="Shiratori Y."/>
            <person name="Masuda Y."/>
            <person name="Senoo K."/>
        </authorList>
    </citation>
    <scope>NUCLEOTIDE SEQUENCE [LARGE SCALE GENOMIC DNA]</scope>
    <source>
        <strain evidence="2">W79</strain>
    </source>
</reference>
<proteinExistence type="predicted"/>
<dbReference type="Proteomes" id="UP001238179">
    <property type="component" value="Chromosome"/>
</dbReference>
<dbReference type="AlphaFoldDB" id="A0AA48GZP0"/>
<organism evidence="1 2">
    <name type="scientific">Mesoterricola silvestris</name>
    <dbReference type="NCBI Taxonomy" id="2927979"/>
    <lineage>
        <taxon>Bacteria</taxon>
        <taxon>Pseudomonadati</taxon>
        <taxon>Acidobacteriota</taxon>
        <taxon>Holophagae</taxon>
        <taxon>Holophagales</taxon>
        <taxon>Holophagaceae</taxon>
        <taxon>Mesoterricola</taxon>
    </lineage>
</organism>
<keyword evidence="2" id="KW-1185">Reference proteome</keyword>
<accession>A0AA48GZP0</accession>
<gene>
    <name evidence="1" type="ORF">METEAL_25070</name>
</gene>